<name>A0A0F3Q9H5_RICBE</name>
<organism evidence="1 2">
    <name type="scientific">Rickettsia bellii str. RML An4</name>
    <dbReference type="NCBI Taxonomy" id="1359193"/>
    <lineage>
        <taxon>Bacteria</taxon>
        <taxon>Pseudomonadati</taxon>
        <taxon>Pseudomonadota</taxon>
        <taxon>Alphaproteobacteria</taxon>
        <taxon>Rickettsiales</taxon>
        <taxon>Rickettsiaceae</taxon>
        <taxon>Rickettsieae</taxon>
        <taxon>Rickettsia</taxon>
        <taxon>belli group</taxon>
    </lineage>
</organism>
<protein>
    <submittedName>
        <fullName evidence="1">Uncharacterized protein</fullName>
    </submittedName>
</protein>
<evidence type="ECO:0000313" key="2">
    <source>
        <dbReference type="Proteomes" id="UP000033661"/>
    </source>
</evidence>
<reference evidence="1 2" key="1">
    <citation type="submission" date="2015-02" db="EMBL/GenBank/DDBJ databases">
        <title>Genome Sequencing of Rickettsiales.</title>
        <authorList>
            <person name="Daugherty S.C."/>
            <person name="Su Q."/>
            <person name="Abolude K."/>
            <person name="Beier-Sexton M."/>
            <person name="Carlyon J.A."/>
            <person name="Carter R."/>
            <person name="Day N.P."/>
            <person name="Dumler S.J."/>
            <person name="Dyachenko V."/>
            <person name="Godinez A."/>
            <person name="Kurtti T.J."/>
            <person name="Lichay M."/>
            <person name="Mullins K.E."/>
            <person name="Ott S."/>
            <person name="Pappas-Brown V."/>
            <person name="Paris D.H."/>
            <person name="Patel P."/>
            <person name="Richards A.L."/>
            <person name="Sadzewicz L."/>
            <person name="Sears K."/>
            <person name="Seidman D."/>
            <person name="Sengamalay N."/>
            <person name="Stenos J."/>
            <person name="Tallon L.J."/>
            <person name="Vincent G."/>
            <person name="Fraser C.M."/>
            <person name="Munderloh U."/>
            <person name="Dunning-Hotopp J.C."/>
        </authorList>
    </citation>
    <scope>NUCLEOTIDE SEQUENCE [LARGE SCALE GENOMIC DNA]</scope>
    <source>
        <strain evidence="1 2">RML An4</strain>
    </source>
</reference>
<dbReference type="Proteomes" id="UP000033661">
    <property type="component" value="Unassembled WGS sequence"/>
</dbReference>
<proteinExistence type="predicted"/>
<keyword evidence="2" id="KW-1185">Reference proteome</keyword>
<dbReference type="AlphaFoldDB" id="A0A0F3Q9H5"/>
<evidence type="ECO:0000313" key="1">
    <source>
        <dbReference type="EMBL" id="KJV89220.1"/>
    </source>
</evidence>
<sequence>MYRNKILLTFDRKNPKYLHLKIRISKDYEKIYITDYHTLNE</sequence>
<dbReference type="EMBL" id="LAOI01000001">
    <property type="protein sequence ID" value="KJV89220.1"/>
    <property type="molecule type" value="Genomic_DNA"/>
</dbReference>
<comment type="caution">
    <text evidence="1">The sequence shown here is derived from an EMBL/GenBank/DDBJ whole genome shotgun (WGS) entry which is preliminary data.</text>
</comment>
<gene>
    <name evidence="1" type="ORF">RBEAN4_0190</name>
</gene>
<accession>A0A0F3Q9H5</accession>